<dbReference type="VEuPathDB" id="TriTrypDB:TcG_01729"/>
<dbReference type="VEuPathDB" id="TriTrypDB:ECC02_007527"/>
<dbReference type="PANTHER" id="PTHR12320:SF60">
    <property type="entry name" value="PROTEIN PHOSPHATASE 2C 26-RELATED"/>
    <property type="match status" value="1"/>
</dbReference>
<evidence type="ECO:0000313" key="4">
    <source>
        <dbReference type="Proteomes" id="UP000246121"/>
    </source>
</evidence>
<keyword evidence="1" id="KW-0378">Hydrolase</keyword>
<dbReference type="VEuPathDB" id="TriTrypDB:TCDM_08040"/>
<comment type="caution">
    <text evidence="3">The sequence shown here is derived from an EMBL/GenBank/DDBJ whole genome shotgun (WGS) entry which is preliminary data.</text>
</comment>
<dbReference type="PANTHER" id="PTHR12320">
    <property type="entry name" value="PROTEIN PHOSPHATASE 2C"/>
    <property type="match status" value="1"/>
</dbReference>
<keyword evidence="1" id="KW-0460">Magnesium</keyword>
<dbReference type="VEuPathDB" id="TriTrypDB:C3747_9g70"/>
<gene>
    <name evidence="3" type="ORF">C4B63_281g10</name>
</gene>
<dbReference type="VEuPathDB" id="TriTrypDB:C4B63_281g10"/>
<feature type="domain" description="PPM-type phosphatase" evidence="2">
    <location>
        <begin position="18"/>
        <end position="302"/>
    </location>
</feature>
<dbReference type="PROSITE" id="PS51746">
    <property type="entry name" value="PPM_2"/>
    <property type="match status" value="1"/>
</dbReference>
<protein>
    <recommendedName>
        <fullName evidence="1">Protein phosphatase</fullName>
        <ecNumber evidence="1">3.1.3.16</ecNumber>
    </recommendedName>
</protein>
<keyword evidence="1" id="KW-0464">Manganese</keyword>
<dbReference type="VEuPathDB" id="TriTrypDB:TcCLB.510225.20"/>
<name>A0A2V2UNE8_TRYCR</name>
<dbReference type="GO" id="GO:0004722">
    <property type="term" value="F:protein serine/threonine phosphatase activity"/>
    <property type="evidence" value="ECO:0007669"/>
    <property type="project" value="UniProtKB-EC"/>
</dbReference>
<dbReference type="Proteomes" id="UP000246121">
    <property type="component" value="Unassembled WGS sequence"/>
</dbReference>
<comment type="cofactor">
    <cofactor evidence="1">
        <name>Mg(2+)</name>
        <dbReference type="ChEBI" id="CHEBI:18420"/>
    </cofactor>
</comment>
<dbReference type="SUPFAM" id="SSF81606">
    <property type="entry name" value="PP2C-like"/>
    <property type="match status" value="1"/>
</dbReference>
<proteinExistence type="inferred from homology"/>
<dbReference type="VEuPathDB" id="TriTrypDB:TcCL_NonESM01397"/>
<dbReference type="VEuPathDB" id="TriTrypDB:TcBrA4_0057530"/>
<accession>A0A2V2UNE8</accession>
<dbReference type="VEuPathDB" id="TriTrypDB:TcCLB.506369.60"/>
<reference evidence="3 4" key="1">
    <citation type="journal article" date="2018" name="Microb. Genom.">
        <title>Expanding an expanded genome: long-read sequencing of Trypanosoma cruzi.</title>
        <authorList>
            <person name="Berna L."/>
            <person name="Rodriguez M."/>
            <person name="Chiribao M.L."/>
            <person name="Parodi-Talice A."/>
            <person name="Pita S."/>
            <person name="Rijo G."/>
            <person name="Alvarez-Valin F."/>
            <person name="Robello C."/>
        </authorList>
    </citation>
    <scope>NUCLEOTIDE SEQUENCE [LARGE SCALE GENOMIC DNA]</scope>
    <source>
        <strain evidence="3 4">Dm28c</strain>
    </source>
</reference>
<dbReference type="GO" id="GO:0046872">
    <property type="term" value="F:metal ion binding"/>
    <property type="evidence" value="ECO:0007669"/>
    <property type="project" value="UniProtKB-UniRule"/>
</dbReference>
<evidence type="ECO:0000256" key="1">
    <source>
        <dbReference type="RuleBase" id="RU366020"/>
    </source>
</evidence>
<comment type="cofactor">
    <cofactor evidence="1">
        <name>Mn(2+)</name>
        <dbReference type="ChEBI" id="CHEBI:29035"/>
    </cofactor>
</comment>
<dbReference type="SMART" id="SM00332">
    <property type="entry name" value="PP2Cc"/>
    <property type="match status" value="1"/>
</dbReference>
<dbReference type="VEuPathDB" id="TriTrypDB:TcYC6_0073920"/>
<evidence type="ECO:0000313" key="3">
    <source>
        <dbReference type="EMBL" id="PWU83823.1"/>
    </source>
</evidence>
<dbReference type="VEuPathDB" id="TriTrypDB:Tc_MARK_4161"/>
<comment type="similarity">
    <text evidence="1">Belongs to the PP2C family.</text>
</comment>
<dbReference type="VEuPathDB" id="TriTrypDB:TCSYLVIO_005496"/>
<sequence>MWVQSRLLCMVSKDNLLSFYYRCVKFVPHPLKQESGGEDAFLSLVGVQAVLDGVSWWKENTAVDAGLYSAALARAMYNYVEEELLGDNPSSSLALLQKAYDACKAEEIEGTSTALVATLQPPTEEEVSLMGLEDRHKNCILDICSVGDCTALIVRRGRIVFITEEQTHDLDFPYQLGQGSSDTPCRGLNYRFPVECGDVLFLGSDGVFDNLFPHRVAELMWKLLNNVCLRHFSGAPEKWGRVELFEDTMHALARGSEDVIREAWNSARDIHSDTPYARKAVAGGAYYEGGKQDDMTLLVSVIDQERDAGSGDRIVRGAVMNPYPYRDWP</sequence>
<organism evidence="3 4">
    <name type="scientific">Trypanosoma cruzi</name>
    <dbReference type="NCBI Taxonomy" id="5693"/>
    <lineage>
        <taxon>Eukaryota</taxon>
        <taxon>Discoba</taxon>
        <taxon>Euglenozoa</taxon>
        <taxon>Kinetoplastea</taxon>
        <taxon>Metakinetoplastina</taxon>
        <taxon>Trypanosomatida</taxon>
        <taxon>Trypanosomatidae</taxon>
        <taxon>Trypanosoma</taxon>
        <taxon>Schizotrypanum</taxon>
    </lineage>
</organism>
<dbReference type="VEuPathDB" id="TriTrypDB:BCY84_08541"/>
<evidence type="ECO:0000259" key="2">
    <source>
        <dbReference type="PROSITE" id="PS51746"/>
    </source>
</evidence>
<dbReference type="EC" id="3.1.3.16" evidence="1"/>
<dbReference type="AlphaFoldDB" id="A0A2V2UNE8"/>
<dbReference type="EMBL" id="PRFA01000281">
    <property type="protein sequence ID" value="PWU83823.1"/>
    <property type="molecule type" value="Genomic_DNA"/>
</dbReference>
<dbReference type="InterPro" id="IPR001932">
    <property type="entry name" value="PPM-type_phosphatase-like_dom"/>
</dbReference>
<dbReference type="InterPro" id="IPR039123">
    <property type="entry name" value="PPTC7"/>
</dbReference>
<dbReference type="Gene3D" id="3.60.40.10">
    <property type="entry name" value="PPM-type phosphatase domain"/>
    <property type="match status" value="2"/>
</dbReference>
<dbReference type="InterPro" id="IPR036457">
    <property type="entry name" value="PPM-type-like_dom_sf"/>
</dbReference>
<keyword evidence="1" id="KW-0904">Protein phosphatase</keyword>
<comment type="catalytic activity">
    <reaction evidence="1">
        <text>O-phospho-L-seryl-[protein] + H2O = L-seryl-[protein] + phosphate</text>
        <dbReference type="Rhea" id="RHEA:20629"/>
        <dbReference type="Rhea" id="RHEA-COMP:9863"/>
        <dbReference type="Rhea" id="RHEA-COMP:11604"/>
        <dbReference type="ChEBI" id="CHEBI:15377"/>
        <dbReference type="ChEBI" id="CHEBI:29999"/>
        <dbReference type="ChEBI" id="CHEBI:43474"/>
        <dbReference type="ChEBI" id="CHEBI:83421"/>
        <dbReference type="EC" id="3.1.3.16"/>
    </reaction>
</comment>
<keyword evidence="1" id="KW-0479">Metal-binding</keyword>
<comment type="catalytic activity">
    <reaction evidence="1">
        <text>O-phospho-L-threonyl-[protein] + H2O = L-threonyl-[protein] + phosphate</text>
        <dbReference type="Rhea" id="RHEA:47004"/>
        <dbReference type="Rhea" id="RHEA-COMP:11060"/>
        <dbReference type="Rhea" id="RHEA-COMP:11605"/>
        <dbReference type="ChEBI" id="CHEBI:15377"/>
        <dbReference type="ChEBI" id="CHEBI:30013"/>
        <dbReference type="ChEBI" id="CHEBI:43474"/>
        <dbReference type="ChEBI" id="CHEBI:61977"/>
        <dbReference type="EC" id="3.1.3.16"/>
    </reaction>
</comment>